<feature type="region of interest" description="Disordered" evidence="4">
    <location>
        <begin position="276"/>
        <end position="315"/>
    </location>
</feature>
<dbReference type="PANTHER" id="PTHR45789">
    <property type="entry name" value="FI18025P1"/>
    <property type="match status" value="1"/>
</dbReference>
<dbReference type="Pfam" id="PF00505">
    <property type="entry name" value="HMG_box"/>
    <property type="match status" value="1"/>
</dbReference>
<dbReference type="PROSITE" id="PS50118">
    <property type="entry name" value="HMG_BOX_2"/>
    <property type="match status" value="1"/>
</dbReference>
<dbReference type="InterPro" id="IPR036910">
    <property type="entry name" value="HMG_box_dom_sf"/>
</dbReference>
<reference evidence="6" key="1">
    <citation type="submission" date="2021-06" db="EMBL/GenBank/DDBJ databases">
        <title>Genome Sequence of Mortierella hyaline Strain SCG-10, a Cold-Adapted, Nitrate-Reducing Fungus Isolated from Soil in Minnesota, USA.</title>
        <authorList>
            <person name="Aldossari N."/>
        </authorList>
    </citation>
    <scope>NUCLEOTIDE SEQUENCE</scope>
    <source>
        <strain evidence="6">SCG-10</strain>
    </source>
</reference>
<keyword evidence="2 3" id="KW-0539">Nucleus</keyword>
<dbReference type="GO" id="GO:0000981">
    <property type="term" value="F:DNA-binding transcription factor activity, RNA polymerase II-specific"/>
    <property type="evidence" value="ECO:0007669"/>
    <property type="project" value="TreeGrafter"/>
</dbReference>
<evidence type="ECO:0000313" key="6">
    <source>
        <dbReference type="EMBL" id="KAG9071132.1"/>
    </source>
</evidence>
<dbReference type="SUPFAM" id="SSF47095">
    <property type="entry name" value="HMG-box"/>
    <property type="match status" value="1"/>
</dbReference>
<keyword evidence="1 3" id="KW-0238">DNA-binding</keyword>
<sequence>MVYLASQGMALNPANHSSSSLSSAATNSDYSSFDLTTLGSSTSSLPLTPTPKPTQTSSSSSSSSYLESTDPYHHPIKLETIELSTYSIPSTSTIIHNTIPKKEKVPRPPNAFIIYRREHSAGYSKITAAELSKILGEQWANEPPERKAHYFKLAKAAEKEHALMFPYYKFTPAKRGTGRKAKTMRAAASAPLKTTPDSPKPRAYKPSPLSALAPAHFPLSISPQLSSSYLPTPMPSMHSSLGRGVSHSSAFPYTTTTAKNNTQASAHLARPGDVKDYCFHHSQSNRSDAQKPKPRHAAAPLRTRPSTSTTQDSYCHAAPGPLDPDMFPSLNFGFPHLLPQFGGVSSTSSLSPSGFSASSLLFDPVVPTTWQWTPPTPATPYQFTMPAMTPSSFHGRSQSSPMPLSQEMTHLVNLPAFDYFALQDPGRPTALSMNWPHMSPSITGTPLPIPDDVAATANGDDCAPTSYQWGVGAPVPASAWPSPEAIYGADLPVPVSPEFRASMNIPIPSVKQQHHHHYHHLHNYHNQIMPVNGSAASFSASMMAEQDMSISPVLSTCSSSYSSLYSLNEHQAHFPQHFLSGDLALDHTTSKTPMATARSAAADTSDVTLHDLEQKSAKLDAAATAAAAQVAGRSPISCKTFV</sequence>
<name>A0A9P7Y1P9_9FUNG</name>
<keyword evidence="7" id="KW-1185">Reference proteome</keyword>
<comment type="caution">
    <text evidence="6">The sequence shown here is derived from an EMBL/GenBank/DDBJ whole genome shotgun (WGS) entry which is preliminary data.</text>
</comment>
<gene>
    <name evidence="6" type="primary">SOX2</name>
    <name evidence="6" type="ORF">KI688_008675</name>
</gene>
<feature type="domain" description="HMG box" evidence="5">
    <location>
        <begin position="105"/>
        <end position="169"/>
    </location>
</feature>
<dbReference type="Proteomes" id="UP000707451">
    <property type="component" value="Unassembled WGS sequence"/>
</dbReference>
<evidence type="ECO:0000313" key="7">
    <source>
        <dbReference type="Proteomes" id="UP000707451"/>
    </source>
</evidence>
<evidence type="ECO:0000259" key="5">
    <source>
        <dbReference type="PROSITE" id="PS50118"/>
    </source>
</evidence>
<proteinExistence type="predicted"/>
<feature type="compositionally biased region" description="Low complexity" evidence="4">
    <location>
        <begin position="12"/>
        <end position="27"/>
    </location>
</feature>
<dbReference type="CDD" id="cd01389">
    <property type="entry name" value="HMG-box_ROX1-like"/>
    <property type="match status" value="1"/>
</dbReference>
<evidence type="ECO:0000256" key="4">
    <source>
        <dbReference type="SAM" id="MobiDB-lite"/>
    </source>
</evidence>
<dbReference type="InterPro" id="IPR009071">
    <property type="entry name" value="HMG_box_dom"/>
</dbReference>
<accession>A0A9P7Y1P9</accession>
<dbReference type="GO" id="GO:0000978">
    <property type="term" value="F:RNA polymerase II cis-regulatory region sequence-specific DNA binding"/>
    <property type="evidence" value="ECO:0007669"/>
    <property type="project" value="TreeGrafter"/>
</dbReference>
<feature type="DNA-binding region" description="HMG box" evidence="3">
    <location>
        <begin position="105"/>
        <end position="169"/>
    </location>
</feature>
<dbReference type="PANTHER" id="PTHR45789:SF2">
    <property type="entry name" value="FI18025P1"/>
    <property type="match status" value="1"/>
</dbReference>
<feature type="region of interest" description="Disordered" evidence="4">
    <location>
        <begin position="1"/>
        <end position="27"/>
    </location>
</feature>
<dbReference type="InterPro" id="IPR051356">
    <property type="entry name" value="SOX/SOX-like_TF"/>
</dbReference>
<protein>
    <submittedName>
        <fullName evidence="6">Transcription factor Sox-2</fullName>
    </submittedName>
</protein>
<feature type="region of interest" description="Disordered" evidence="4">
    <location>
        <begin position="41"/>
        <end position="69"/>
    </location>
</feature>
<feature type="compositionally biased region" description="Polar residues" evidence="4">
    <location>
        <begin position="304"/>
        <end position="313"/>
    </location>
</feature>
<dbReference type="OrthoDB" id="6247875at2759"/>
<dbReference type="AlphaFoldDB" id="A0A9P7Y1P9"/>
<dbReference type="SMART" id="SM00398">
    <property type="entry name" value="HMG"/>
    <property type="match status" value="1"/>
</dbReference>
<dbReference type="EMBL" id="JAHRHY010000003">
    <property type="protein sequence ID" value="KAG9071132.1"/>
    <property type="molecule type" value="Genomic_DNA"/>
</dbReference>
<evidence type="ECO:0000256" key="1">
    <source>
        <dbReference type="ARBA" id="ARBA00023125"/>
    </source>
</evidence>
<organism evidence="6 7">
    <name type="scientific">Linnemannia hyalina</name>
    <dbReference type="NCBI Taxonomy" id="64524"/>
    <lineage>
        <taxon>Eukaryota</taxon>
        <taxon>Fungi</taxon>
        <taxon>Fungi incertae sedis</taxon>
        <taxon>Mucoromycota</taxon>
        <taxon>Mortierellomycotina</taxon>
        <taxon>Mortierellomycetes</taxon>
        <taxon>Mortierellales</taxon>
        <taxon>Mortierellaceae</taxon>
        <taxon>Linnemannia</taxon>
    </lineage>
</organism>
<evidence type="ECO:0000256" key="3">
    <source>
        <dbReference type="PROSITE-ProRule" id="PRU00267"/>
    </source>
</evidence>
<dbReference type="GO" id="GO:0005634">
    <property type="term" value="C:nucleus"/>
    <property type="evidence" value="ECO:0007669"/>
    <property type="project" value="UniProtKB-UniRule"/>
</dbReference>
<dbReference type="Gene3D" id="1.10.30.10">
    <property type="entry name" value="High mobility group box domain"/>
    <property type="match status" value="1"/>
</dbReference>
<feature type="region of interest" description="Disordered" evidence="4">
    <location>
        <begin position="176"/>
        <end position="208"/>
    </location>
</feature>
<evidence type="ECO:0000256" key="2">
    <source>
        <dbReference type="ARBA" id="ARBA00023242"/>
    </source>
</evidence>